<feature type="transmembrane region" description="Helical" evidence="5">
    <location>
        <begin position="283"/>
        <end position="303"/>
    </location>
</feature>
<keyword evidence="2 5" id="KW-0812">Transmembrane</keyword>
<gene>
    <name evidence="7" type="ORF">EII11_09220</name>
</gene>
<dbReference type="Proteomes" id="UP000280444">
    <property type="component" value="Unassembled WGS sequence"/>
</dbReference>
<dbReference type="AlphaFoldDB" id="A0A3P1SD98"/>
<feature type="domain" description="Major facilitator superfamily (MFS) profile" evidence="6">
    <location>
        <begin position="37"/>
        <end position="425"/>
    </location>
</feature>
<feature type="transmembrane region" description="Helical" evidence="5">
    <location>
        <begin position="339"/>
        <end position="359"/>
    </location>
</feature>
<evidence type="ECO:0000259" key="6">
    <source>
        <dbReference type="PROSITE" id="PS50850"/>
    </source>
</evidence>
<evidence type="ECO:0000256" key="5">
    <source>
        <dbReference type="SAM" id="Phobius"/>
    </source>
</evidence>
<accession>A0A3P1SD98</accession>
<dbReference type="InterPro" id="IPR036259">
    <property type="entry name" value="MFS_trans_sf"/>
</dbReference>
<dbReference type="GO" id="GO:0005886">
    <property type="term" value="C:plasma membrane"/>
    <property type="evidence" value="ECO:0007669"/>
    <property type="project" value="UniProtKB-SubCell"/>
</dbReference>
<feature type="transmembrane region" description="Helical" evidence="5">
    <location>
        <begin position="400"/>
        <end position="420"/>
    </location>
</feature>
<keyword evidence="8" id="KW-1185">Reference proteome</keyword>
<dbReference type="OrthoDB" id="9793283at2"/>
<comment type="subcellular location">
    <subcellularLocation>
        <location evidence="1">Cell membrane</location>
        <topology evidence="1">Multi-pass membrane protein</topology>
    </subcellularLocation>
</comment>
<feature type="transmembrane region" description="Helical" evidence="5">
    <location>
        <begin position="40"/>
        <end position="59"/>
    </location>
</feature>
<feature type="transmembrane region" description="Helical" evidence="5">
    <location>
        <begin position="103"/>
        <end position="123"/>
    </location>
</feature>
<dbReference type="InterPro" id="IPR020846">
    <property type="entry name" value="MFS_dom"/>
</dbReference>
<feature type="transmembrane region" description="Helical" evidence="5">
    <location>
        <begin position="371"/>
        <end position="388"/>
    </location>
</feature>
<evidence type="ECO:0000313" key="7">
    <source>
        <dbReference type="EMBL" id="RRC94725.1"/>
    </source>
</evidence>
<dbReference type="PANTHER" id="PTHR23546:SF1">
    <property type="entry name" value="MEMBRANE PROTEIN"/>
    <property type="match status" value="1"/>
</dbReference>
<keyword evidence="4 5" id="KW-0472">Membrane</keyword>
<dbReference type="EMBL" id="RQZF01000011">
    <property type="protein sequence ID" value="RRC94725.1"/>
    <property type="molecule type" value="Genomic_DNA"/>
</dbReference>
<dbReference type="Pfam" id="PF07690">
    <property type="entry name" value="MFS_1"/>
    <property type="match status" value="1"/>
</dbReference>
<dbReference type="InterPro" id="IPR011701">
    <property type="entry name" value="MFS"/>
</dbReference>
<proteinExistence type="predicted"/>
<dbReference type="GO" id="GO:0022857">
    <property type="term" value="F:transmembrane transporter activity"/>
    <property type="evidence" value="ECO:0007669"/>
    <property type="project" value="InterPro"/>
</dbReference>
<feature type="transmembrane region" description="Helical" evidence="5">
    <location>
        <begin position="209"/>
        <end position="228"/>
    </location>
</feature>
<dbReference type="PROSITE" id="PS50850">
    <property type="entry name" value="MFS"/>
    <property type="match status" value="1"/>
</dbReference>
<dbReference type="PANTHER" id="PTHR23546">
    <property type="entry name" value="TRANSPORT PROTEIN"/>
    <property type="match status" value="1"/>
</dbReference>
<evidence type="ECO:0000313" key="8">
    <source>
        <dbReference type="Proteomes" id="UP000280444"/>
    </source>
</evidence>
<feature type="transmembrane region" description="Helical" evidence="5">
    <location>
        <begin position="71"/>
        <end position="91"/>
    </location>
</feature>
<evidence type="ECO:0000256" key="4">
    <source>
        <dbReference type="ARBA" id="ARBA00023136"/>
    </source>
</evidence>
<keyword evidence="3 5" id="KW-1133">Transmembrane helix</keyword>
<comment type="caution">
    <text evidence="7">The sequence shown here is derived from an EMBL/GenBank/DDBJ whole genome shotgun (WGS) entry which is preliminary data.</text>
</comment>
<evidence type="ECO:0000256" key="1">
    <source>
        <dbReference type="ARBA" id="ARBA00004651"/>
    </source>
</evidence>
<evidence type="ECO:0000256" key="3">
    <source>
        <dbReference type="ARBA" id="ARBA00022989"/>
    </source>
</evidence>
<protein>
    <submittedName>
        <fullName evidence="7">MFS transporter</fullName>
    </submittedName>
</protein>
<sequence>MEAYPRRMSMSSFPDSDGTRVVSEAPVPAGKISTNPTLRALLVIVFFTYIAQNMLNVSIAPLSRALGLVEWAIGLAVSLAALFVAMLSQFWGRRSTHWGRRSVLLISLTLAFMAGTLFAAAVWAKAIGLIGAVVATAAIVLARGPFFGSAVSAIPPTAQALIAEITPNEQARVRGMSAFSGATNLSIMIGSLVSASLGAWWIYAPVYATPWLVGAALLVAFFAIPVTASRKDLPLPPKMSWTDPRVLPWILSGAGLFFANGVLQIIVGFIVQDRLHLAPQQALTVTGALLLVTAAGAMIAQLLVVPRLVWPPRRLVRVGLSAALVMFVLIALIDSIVVIAIAAFFMGFASGLLGPGYTAGGSLAVGPDEQGAVAGVLHAVGAVTWIFAPVTATTLYGWHPLAPFILAGIFLLASTVVSYVHPLLRARRDGTAA</sequence>
<feature type="transmembrane region" description="Helical" evidence="5">
    <location>
        <begin position="182"/>
        <end position="203"/>
    </location>
</feature>
<dbReference type="Gene3D" id="1.20.1250.20">
    <property type="entry name" value="MFS general substrate transporter like domains"/>
    <property type="match status" value="1"/>
</dbReference>
<evidence type="ECO:0000256" key="2">
    <source>
        <dbReference type="ARBA" id="ARBA00022692"/>
    </source>
</evidence>
<reference evidence="7 8" key="1">
    <citation type="submission" date="2018-11" db="EMBL/GenBank/DDBJ databases">
        <title>Genomes From Bacteria Associated with the Canine Oral Cavity: a Test Case for Automated Genome-Based Taxonomic Assignment.</title>
        <authorList>
            <person name="Coil D.A."/>
            <person name="Jospin G."/>
            <person name="Darling A.E."/>
            <person name="Wallis C."/>
            <person name="Davis I.J."/>
            <person name="Harris S."/>
            <person name="Eisen J.A."/>
            <person name="Holcombe L.J."/>
            <person name="O'Flynn C."/>
        </authorList>
    </citation>
    <scope>NUCLEOTIDE SEQUENCE [LARGE SCALE GENOMIC DNA]</scope>
    <source>
        <strain evidence="7 8">OH770</strain>
    </source>
</reference>
<feature type="transmembrane region" description="Helical" evidence="5">
    <location>
        <begin position="129"/>
        <end position="146"/>
    </location>
</feature>
<feature type="transmembrane region" description="Helical" evidence="5">
    <location>
        <begin position="249"/>
        <end position="271"/>
    </location>
</feature>
<feature type="transmembrane region" description="Helical" evidence="5">
    <location>
        <begin position="315"/>
        <end position="333"/>
    </location>
</feature>
<dbReference type="SUPFAM" id="SSF103473">
    <property type="entry name" value="MFS general substrate transporter"/>
    <property type="match status" value="1"/>
</dbReference>
<name>A0A3P1SD98_9ACTO</name>
<organism evidence="7 8">
    <name type="scientific">Schaalia canis</name>
    <dbReference type="NCBI Taxonomy" id="100469"/>
    <lineage>
        <taxon>Bacteria</taxon>
        <taxon>Bacillati</taxon>
        <taxon>Actinomycetota</taxon>
        <taxon>Actinomycetes</taxon>
        <taxon>Actinomycetales</taxon>
        <taxon>Actinomycetaceae</taxon>
        <taxon>Schaalia</taxon>
    </lineage>
</organism>